<gene>
    <name evidence="1" type="ORF">EK398_22280</name>
</gene>
<accession>A0A2N8PSH3</accession>
<evidence type="ECO:0000313" key="1">
    <source>
        <dbReference type="EMBL" id="RVU93163.1"/>
    </source>
</evidence>
<protein>
    <submittedName>
        <fullName evidence="1">Uncharacterized protein</fullName>
    </submittedName>
</protein>
<dbReference type="AlphaFoldDB" id="A0A2N8PSH3"/>
<dbReference type="RefSeq" id="WP_102872962.1">
    <property type="nucleotide sequence ID" value="NZ_JBPFMR010000098.1"/>
</dbReference>
<organism evidence="1 2">
    <name type="scientific">Enterococcus avium</name>
    <name type="common">Streptococcus avium</name>
    <dbReference type="NCBI Taxonomy" id="33945"/>
    <lineage>
        <taxon>Bacteria</taxon>
        <taxon>Bacillati</taxon>
        <taxon>Bacillota</taxon>
        <taxon>Bacilli</taxon>
        <taxon>Lactobacillales</taxon>
        <taxon>Enterococcaceae</taxon>
        <taxon>Enterococcus</taxon>
    </lineage>
</organism>
<dbReference type="Proteomes" id="UP000288388">
    <property type="component" value="Unassembled WGS sequence"/>
</dbReference>
<name>A0A2N8PSH3_ENTAV</name>
<reference evidence="1 2" key="1">
    <citation type="submission" date="2018-12" db="EMBL/GenBank/DDBJ databases">
        <title>A novel vanA-carrying plasmid in a clinical isolate of Enterococcus avium.</title>
        <authorList>
            <person name="Bernasconi O.J."/>
            <person name="Luzzaro F."/>
            <person name="Endimiani A."/>
        </authorList>
    </citation>
    <scope>NUCLEOTIDE SEQUENCE [LARGE SCALE GENOMIC DNA]</scope>
    <source>
        <strain evidence="1 2">LC0559/18</strain>
    </source>
</reference>
<proteinExistence type="predicted"/>
<dbReference type="EMBL" id="RYZS01000002">
    <property type="protein sequence ID" value="RVU93163.1"/>
    <property type="molecule type" value="Genomic_DNA"/>
</dbReference>
<evidence type="ECO:0000313" key="2">
    <source>
        <dbReference type="Proteomes" id="UP000288388"/>
    </source>
</evidence>
<sequence>MRFITEQELQLKNRQKSIERFLLTKNERLTPGAKQFLTDHQIPIVTHDETDTAGGSSDEMMKNLALVSKHKTFFPLLEVELWEAALEARNVCSASCKRITALTQLVKTIATQNLEELPCSENEKDQPIELSEISEVQIFQPGGKVALKLRRAIIYAKTIQTCVTLEQQAALEQLIYLIAKEIEQLEKL</sequence>
<comment type="caution">
    <text evidence="1">The sequence shown here is derived from an EMBL/GenBank/DDBJ whole genome shotgun (WGS) entry which is preliminary data.</text>
</comment>